<evidence type="ECO:0000256" key="2">
    <source>
        <dbReference type="ARBA" id="ARBA00009810"/>
    </source>
</evidence>
<dbReference type="PANTHER" id="PTHR32552:SF81">
    <property type="entry name" value="TONB-DEPENDENT OUTER MEMBRANE RECEPTOR"/>
    <property type="match status" value="1"/>
</dbReference>
<dbReference type="RefSeq" id="WP_140578309.1">
    <property type="nucleotide sequence ID" value="NZ_SDPI01000023.1"/>
</dbReference>
<keyword evidence="9 13" id="KW-0798">TonB box</keyword>
<evidence type="ECO:0000259" key="16">
    <source>
        <dbReference type="Pfam" id="PF07715"/>
    </source>
</evidence>
<comment type="subcellular location">
    <subcellularLocation>
        <location evidence="1">Cell outer membrane</location>
        <topology evidence="1">Multi-pass membrane protein</topology>
    </subcellularLocation>
</comment>
<dbReference type="InterPro" id="IPR000531">
    <property type="entry name" value="Beta-barrel_TonB"/>
</dbReference>
<dbReference type="InterPro" id="IPR036942">
    <property type="entry name" value="Beta-barrel_TonB_sf"/>
</dbReference>
<accession>A0A502JP35</accession>
<comment type="caution">
    <text evidence="17">The sequence shown here is derived from an EMBL/GenBank/DDBJ whole genome shotgun (WGS) entry which is preliminary data.</text>
</comment>
<evidence type="ECO:0000256" key="3">
    <source>
        <dbReference type="ARBA" id="ARBA00022448"/>
    </source>
</evidence>
<evidence type="ECO:0000256" key="5">
    <source>
        <dbReference type="ARBA" id="ARBA00022496"/>
    </source>
</evidence>
<dbReference type="InterPro" id="IPR039426">
    <property type="entry name" value="TonB-dep_rcpt-like"/>
</dbReference>
<gene>
    <name evidence="17" type="ORF">EUX54_05605</name>
</gene>
<evidence type="ECO:0000256" key="14">
    <source>
        <dbReference type="SAM" id="SignalP"/>
    </source>
</evidence>
<keyword evidence="3" id="KW-0813">Transport</keyword>
<feature type="domain" description="TonB-dependent receptor plug" evidence="16">
    <location>
        <begin position="48"/>
        <end position="163"/>
    </location>
</feature>
<dbReference type="GO" id="GO:0038023">
    <property type="term" value="F:signaling receptor activity"/>
    <property type="evidence" value="ECO:0007669"/>
    <property type="project" value="InterPro"/>
</dbReference>
<evidence type="ECO:0000256" key="4">
    <source>
        <dbReference type="ARBA" id="ARBA00022452"/>
    </source>
</evidence>
<dbReference type="PANTHER" id="PTHR32552">
    <property type="entry name" value="FERRICHROME IRON RECEPTOR-RELATED"/>
    <property type="match status" value="1"/>
</dbReference>
<keyword evidence="7" id="KW-0408">Iron</keyword>
<evidence type="ECO:0000256" key="7">
    <source>
        <dbReference type="ARBA" id="ARBA00023004"/>
    </source>
</evidence>
<evidence type="ECO:0000259" key="15">
    <source>
        <dbReference type="Pfam" id="PF00593"/>
    </source>
</evidence>
<feature type="domain" description="TonB-dependent receptor-like beta-barrel" evidence="15">
    <location>
        <begin position="270"/>
        <end position="655"/>
    </location>
</feature>
<dbReference type="Gene3D" id="2.40.170.20">
    <property type="entry name" value="TonB-dependent receptor, beta-barrel domain"/>
    <property type="match status" value="1"/>
</dbReference>
<dbReference type="AlphaFoldDB" id="A0A502JP35"/>
<proteinExistence type="inferred from homology"/>
<keyword evidence="8" id="KW-0406">Ion transport</keyword>
<feature type="chain" id="PRO_5021433788" evidence="14">
    <location>
        <begin position="26"/>
        <end position="687"/>
    </location>
</feature>
<dbReference type="GO" id="GO:0015343">
    <property type="term" value="F:siderophore-iron transmembrane transporter activity"/>
    <property type="evidence" value="ECO:0007669"/>
    <property type="project" value="InterPro"/>
</dbReference>
<evidence type="ECO:0000256" key="8">
    <source>
        <dbReference type="ARBA" id="ARBA00023065"/>
    </source>
</evidence>
<keyword evidence="6" id="KW-0812">Transmembrane</keyword>
<sequence length="687" mass="77720">MNKLSPRLNLIDLCLMSAYSFSTHAEENKQTTVLDEVTVTGEKFERSQSSTSSSTSVVTAEQLKREANLLSATQLLKRDVNILDTGLGNDLPTVRGVDGSGPAVGAVAFFAGSRPRLNMQIDGRTSSYNELAFGTKSLWDMKQVEIYRGAQSYAQGRNAIAGAVVMTSNDPTQEWEGAAKLNMGNHRLAQTAALISGPVVKDELAFRLSVDHQQRETSVDLPHYDPVGNPRWFKATNTRAKLLWTPSALPDLYSRLTFNHLNARAPQSETELQPNSPRYTPERPVFQTRSASTIWDIGYQLSDRWKWENKLIYTHFIHDRKTTSPFNTTLPPNRRGVPARVDGNEFQIEPIVKYENEKYRGLFGLFYFNAKQDESVTMLNGRIARTPITTNFNDKTKTKAAFGEIIFTPDIPFELTLSARYEQEHHQRKGKSAMFSINRDKKYNVFLPKADIAWKMNDDQRLGFKVGKGYNPGGAGVTFGVPYTSYEYDAEYVWNYELYYRWTSTDKRLRINSNLFYNDYKDMQLPFTLGPNSIVIRNADKVVTYGAEINTEWQATEKLALNAGIGMLKTDIKRYPNSGIEGNKLARAPSFSGKVGGNYRLLDHLEIGTNYSYNSSYYSTADNLANGKVGHYDQLDVYLAYDFKHAKITLYADNVLNSRKDILLVPRSGDITRQPERQIGLSTELRF</sequence>
<dbReference type="NCBIfam" id="TIGR01783">
    <property type="entry name" value="TonB-siderophor"/>
    <property type="match status" value="1"/>
</dbReference>
<dbReference type="InterPro" id="IPR012910">
    <property type="entry name" value="Plug_dom"/>
</dbReference>
<dbReference type="EMBL" id="SDPI01000023">
    <property type="protein sequence ID" value="TPG99814.1"/>
    <property type="molecule type" value="Genomic_DNA"/>
</dbReference>
<evidence type="ECO:0000256" key="13">
    <source>
        <dbReference type="RuleBase" id="RU003357"/>
    </source>
</evidence>
<dbReference type="InterPro" id="IPR010105">
    <property type="entry name" value="TonB_sidphr_rcpt"/>
</dbReference>
<keyword evidence="14" id="KW-0732">Signal</keyword>
<dbReference type="Proteomes" id="UP000318695">
    <property type="component" value="Unassembled WGS sequence"/>
</dbReference>
<feature type="signal peptide" evidence="14">
    <location>
        <begin position="1"/>
        <end position="25"/>
    </location>
</feature>
<evidence type="ECO:0000256" key="10">
    <source>
        <dbReference type="ARBA" id="ARBA00023136"/>
    </source>
</evidence>
<organism evidence="17 18">
    <name type="scientific">Haemophilus haemolyticus</name>
    <dbReference type="NCBI Taxonomy" id="726"/>
    <lineage>
        <taxon>Bacteria</taxon>
        <taxon>Pseudomonadati</taxon>
        <taxon>Pseudomonadota</taxon>
        <taxon>Gammaproteobacteria</taxon>
        <taxon>Pasteurellales</taxon>
        <taxon>Pasteurellaceae</taxon>
        <taxon>Haemophilus</taxon>
    </lineage>
</organism>
<dbReference type="SUPFAM" id="SSF56935">
    <property type="entry name" value="Porins"/>
    <property type="match status" value="1"/>
</dbReference>
<evidence type="ECO:0000256" key="9">
    <source>
        <dbReference type="ARBA" id="ARBA00023077"/>
    </source>
</evidence>
<evidence type="ECO:0000313" key="18">
    <source>
        <dbReference type="Proteomes" id="UP000318695"/>
    </source>
</evidence>
<dbReference type="Pfam" id="PF00593">
    <property type="entry name" value="TonB_dep_Rec_b-barrel"/>
    <property type="match status" value="1"/>
</dbReference>
<evidence type="ECO:0000313" key="17">
    <source>
        <dbReference type="EMBL" id="TPG99814.1"/>
    </source>
</evidence>
<evidence type="ECO:0000256" key="12">
    <source>
        <dbReference type="ARBA" id="ARBA00023237"/>
    </source>
</evidence>
<comment type="similarity">
    <text evidence="2 13">Belongs to the TonB-dependent receptor family.</text>
</comment>
<dbReference type="Pfam" id="PF07715">
    <property type="entry name" value="Plug"/>
    <property type="match status" value="1"/>
</dbReference>
<keyword evidence="5" id="KW-0410">Iron transport</keyword>
<keyword evidence="11 17" id="KW-0675">Receptor</keyword>
<keyword evidence="12" id="KW-0998">Cell outer membrane</keyword>
<keyword evidence="4" id="KW-1134">Transmembrane beta strand</keyword>
<evidence type="ECO:0000256" key="6">
    <source>
        <dbReference type="ARBA" id="ARBA00022692"/>
    </source>
</evidence>
<keyword evidence="10 13" id="KW-0472">Membrane</keyword>
<dbReference type="GO" id="GO:0015891">
    <property type="term" value="P:siderophore transport"/>
    <property type="evidence" value="ECO:0007669"/>
    <property type="project" value="InterPro"/>
</dbReference>
<dbReference type="GO" id="GO:0009279">
    <property type="term" value="C:cell outer membrane"/>
    <property type="evidence" value="ECO:0007669"/>
    <property type="project" value="UniProtKB-SubCell"/>
</dbReference>
<evidence type="ECO:0000256" key="1">
    <source>
        <dbReference type="ARBA" id="ARBA00004571"/>
    </source>
</evidence>
<dbReference type="Gene3D" id="2.170.130.10">
    <property type="entry name" value="TonB-dependent receptor, plug domain"/>
    <property type="match status" value="1"/>
</dbReference>
<name>A0A502JP35_HAEHA</name>
<reference evidence="17 18" key="1">
    <citation type="submission" date="2019-01" db="EMBL/GenBank/DDBJ databases">
        <title>Comparative genomic analysis identifies haemin-independent Haemophilus haemolyticus: a formal re-classification of Haemophilus intermedius.</title>
        <authorList>
            <person name="Harris T.M."/>
            <person name="Price E.P."/>
            <person name="Sarovich D.S."/>
            <person name="Norskov-Lauritsen N."/>
            <person name="Beissbarth J."/>
            <person name="Chang A.B."/>
            <person name="Smith-Vaughan H.C."/>
        </authorList>
    </citation>
    <scope>NUCLEOTIDE SEQUENCE [LARGE SCALE GENOMIC DNA]</scope>
    <source>
        <strain evidence="17 18">CCUG 30218</strain>
    </source>
</reference>
<dbReference type="InterPro" id="IPR037066">
    <property type="entry name" value="Plug_dom_sf"/>
</dbReference>
<evidence type="ECO:0000256" key="11">
    <source>
        <dbReference type="ARBA" id="ARBA00023170"/>
    </source>
</evidence>
<protein>
    <submittedName>
        <fullName evidence="17">TonB-dependent siderophore receptor</fullName>
    </submittedName>
</protein>